<dbReference type="Pfam" id="PF04973">
    <property type="entry name" value="NMN_transporter"/>
    <property type="match status" value="1"/>
</dbReference>
<comment type="function">
    <text evidence="1">Required for nicotinamide riboside transport across the inner membrane.</text>
</comment>
<dbReference type="AlphaFoldDB" id="A0A5S5DBP0"/>
<gene>
    <name evidence="11" type="ORF">BC792_11513</name>
</gene>
<keyword evidence="9 10" id="KW-0472">Membrane</keyword>
<comment type="caution">
    <text evidence="11">The sequence shown here is derived from an EMBL/GenBank/DDBJ whole genome shotgun (WGS) entry which is preliminary data.</text>
</comment>
<evidence type="ECO:0000256" key="2">
    <source>
        <dbReference type="ARBA" id="ARBA00004651"/>
    </source>
</evidence>
<comment type="subcellular location">
    <subcellularLocation>
        <location evidence="2">Cell membrane</location>
        <topology evidence="2">Multi-pass membrane protein</topology>
    </subcellularLocation>
</comment>
<sequence>MHDFFTSLYQQFLSTTFAEWVATVSGFLCVFLAARRHILNWPISIISVSVYAFIFLDSKLYGDALLQLYFVATAIYGWYYWNKTDETSQHKPVVSFRSGQQLLVLIAVGLLTLLMGTALDKFTDSDVPYIDGFCTAMSFVAQFLMARRVLQSWLLWVIVDICYIPLYLHKDLVLTAILYVAFTIIAWNGYRDWRHAYLNKTR</sequence>
<keyword evidence="8 10" id="KW-1133">Transmembrane helix</keyword>
<organism evidence="11 12">
    <name type="scientific">Sphingobacterium allocomposti</name>
    <dbReference type="NCBI Taxonomy" id="415956"/>
    <lineage>
        <taxon>Bacteria</taxon>
        <taxon>Pseudomonadati</taxon>
        <taxon>Bacteroidota</taxon>
        <taxon>Sphingobacteriia</taxon>
        <taxon>Sphingobacteriales</taxon>
        <taxon>Sphingobacteriaceae</taxon>
        <taxon>Sphingobacterium</taxon>
    </lineage>
</organism>
<name>A0A5S5DBP0_9SPHI</name>
<feature type="transmembrane region" description="Helical" evidence="10">
    <location>
        <begin position="41"/>
        <end position="58"/>
    </location>
</feature>
<feature type="transmembrane region" description="Helical" evidence="10">
    <location>
        <begin position="153"/>
        <end position="168"/>
    </location>
</feature>
<evidence type="ECO:0000313" key="12">
    <source>
        <dbReference type="Proteomes" id="UP000325105"/>
    </source>
</evidence>
<feature type="transmembrane region" description="Helical" evidence="10">
    <location>
        <begin position="12"/>
        <end position="34"/>
    </location>
</feature>
<evidence type="ECO:0000256" key="5">
    <source>
        <dbReference type="ARBA" id="ARBA00022448"/>
    </source>
</evidence>
<evidence type="ECO:0000256" key="10">
    <source>
        <dbReference type="SAM" id="Phobius"/>
    </source>
</evidence>
<evidence type="ECO:0000313" key="11">
    <source>
        <dbReference type="EMBL" id="TYP92914.1"/>
    </source>
</evidence>
<evidence type="ECO:0000256" key="4">
    <source>
        <dbReference type="ARBA" id="ARBA00017522"/>
    </source>
</evidence>
<dbReference type="EMBL" id="VNHX01000015">
    <property type="protein sequence ID" value="TYP92914.1"/>
    <property type="molecule type" value="Genomic_DNA"/>
</dbReference>
<dbReference type="GO" id="GO:0005886">
    <property type="term" value="C:plasma membrane"/>
    <property type="evidence" value="ECO:0007669"/>
    <property type="project" value="UniProtKB-SubCell"/>
</dbReference>
<keyword evidence="6" id="KW-1003">Cell membrane</keyword>
<accession>A0A5S5DBP0</accession>
<reference evidence="11 12" key="1">
    <citation type="submission" date="2019-07" db="EMBL/GenBank/DDBJ databases">
        <title>Genomic Encyclopedia of Archaeal and Bacterial Type Strains, Phase II (KMG-II): from individual species to whole genera.</title>
        <authorList>
            <person name="Goeker M."/>
        </authorList>
    </citation>
    <scope>NUCLEOTIDE SEQUENCE [LARGE SCALE GENOMIC DNA]</scope>
    <source>
        <strain evidence="11 12">DSM 18850</strain>
    </source>
</reference>
<keyword evidence="7 10" id="KW-0812">Transmembrane</keyword>
<evidence type="ECO:0000256" key="9">
    <source>
        <dbReference type="ARBA" id="ARBA00023136"/>
    </source>
</evidence>
<keyword evidence="12" id="KW-1185">Reference proteome</keyword>
<evidence type="ECO:0000256" key="3">
    <source>
        <dbReference type="ARBA" id="ARBA00006669"/>
    </source>
</evidence>
<feature type="transmembrane region" description="Helical" evidence="10">
    <location>
        <begin position="128"/>
        <end position="146"/>
    </location>
</feature>
<evidence type="ECO:0000256" key="7">
    <source>
        <dbReference type="ARBA" id="ARBA00022692"/>
    </source>
</evidence>
<comment type="similarity">
    <text evidence="3">Belongs to the nicotinamide ribonucleoside (NR) uptake permease (TC 4.B.1) family.</text>
</comment>
<feature type="transmembrane region" description="Helical" evidence="10">
    <location>
        <begin position="102"/>
        <end position="122"/>
    </location>
</feature>
<evidence type="ECO:0000256" key="1">
    <source>
        <dbReference type="ARBA" id="ARBA00002672"/>
    </source>
</evidence>
<dbReference type="NCBIfam" id="TIGR01528">
    <property type="entry name" value="NMN_trans_PnuC"/>
    <property type="match status" value="1"/>
</dbReference>
<dbReference type="Proteomes" id="UP000325105">
    <property type="component" value="Unassembled WGS sequence"/>
</dbReference>
<keyword evidence="5" id="KW-0813">Transport</keyword>
<evidence type="ECO:0000256" key="8">
    <source>
        <dbReference type="ARBA" id="ARBA00022989"/>
    </source>
</evidence>
<dbReference type="RefSeq" id="WP_148909149.1">
    <property type="nucleotide sequence ID" value="NZ_VNHX01000015.1"/>
</dbReference>
<dbReference type="InterPro" id="IPR006419">
    <property type="entry name" value="NMN_transpt_PnuC"/>
</dbReference>
<dbReference type="PANTHER" id="PTHR36122:SF2">
    <property type="entry name" value="NICOTINAMIDE RIBOSIDE TRANSPORTER PNUC"/>
    <property type="match status" value="1"/>
</dbReference>
<feature type="transmembrane region" description="Helical" evidence="10">
    <location>
        <begin position="174"/>
        <end position="190"/>
    </location>
</feature>
<protein>
    <recommendedName>
        <fullName evidence="4">Nicotinamide riboside transporter PnuC</fullName>
    </recommendedName>
</protein>
<dbReference type="OrthoDB" id="9791248at2"/>
<feature type="transmembrane region" description="Helical" evidence="10">
    <location>
        <begin position="64"/>
        <end position="81"/>
    </location>
</feature>
<dbReference type="PANTHER" id="PTHR36122">
    <property type="entry name" value="NICOTINAMIDE RIBOSIDE TRANSPORTER PNUC"/>
    <property type="match status" value="1"/>
</dbReference>
<dbReference type="GO" id="GO:0034257">
    <property type="term" value="F:nicotinamide riboside transmembrane transporter activity"/>
    <property type="evidence" value="ECO:0007669"/>
    <property type="project" value="InterPro"/>
</dbReference>
<proteinExistence type="inferred from homology"/>
<evidence type="ECO:0000256" key="6">
    <source>
        <dbReference type="ARBA" id="ARBA00022475"/>
    </source>
</evidence>